<sequence length="127" mass="14340">MPCSRLPLGRPKGFCVVINKTCCTYINNSGQVETSIKKVYERAEWLHKYNSQGATSSLTSWLPSPSWLLPLIGPFITLVLLLLFGRFLFHLLINFIQKTIAEVTGRPIALTMLLQEHCYSPLTQNSN</sequence>
<dbReference type="PANTHER" id="PTHR10424:SF74">
    <property type="entry name" value="ENDOGENOUS RETROVIRUS GROUP V MEMBER 2 ENV POLYPROTEIN"/>
    <property type="match status" value="1"/>
</dbReference>
<feature type="transmembrane region" description="Helical" evidence="1">
    <location>
        <begin position="67"/>
        <end position="89"/>
    </location>
</feature>
<dbReference type="SUPFAM" id="SSF58069">
    <property type="entry name" value="Virus ectodomain"/>
    <property type="match status" value="1"/>
</dbReference>
<dbReference type="PANTHER" id="PTHR10424">
    <property type="entry name" value="VIRAL ENVELOPE PROTEIN"/>
    <property type="match status" value="1"/>
</dbReference>
<name>A0A7J7XQ54_RHIFE</name>
<dbReference type="EMBL" id="JACAGC010000008">
    <property type="protein sequence ID" value="KAF6351678.1"/>
    <property type="molecule type" value="Genomic_DNA"/>
</dbReference>
<keyword evidence="1" id="KW-1133">Transmembrane helix</keyword>
<dbReference type="Pfam" id="PF00429">
    <property type="entry name" value="TLV_coat"/>
    <property type="match status" value="1"/>
</dbReference>
<dbReference type="Proteomes" id="UP000585614">
    <property type="component" value="Unassembled WGS sequence"/>
</dbReference>
<organism evidence="2 3">
    <name type="scientific">Rhinolophus ferrumequinum</name>
    <name type="common">Greater horseshoe bat</name>
    <dbReference type="NCBI Taxonomy" id="59479"/>
    <lineage>
        <taxon>Eukaryota</taxon>
        <taxon>Metazoa</taxon>
        <taxon>Chordata</taxon>
        <taxon>Craniata</taxon>
        <taxon>Vertebrata</taxon>
        <taxon>Euteleostomi</taxon>
        <taxon>Mammalia</taxon>
        <taxon>Eutheria</taxon>
        <taxon>Laurasiatheria</taxon>
        <taxon>Chiroptera</taxon>
        <taxon>Yinpterochiroptera</taxon>
        <taxon>Rhinolophoidea</taxon>
        <taxon>Rhinolophidae</taxon>
        <taxon>Rhinolophinae</taxon>
        <taxon>Rhinolophus</taxon>
    </lineage>
</organism>
<proteinExistence type="predicted"/>
<evidence type="ECO:0000313" key="2">
    <source>
        <dbReference type="EMBL" id="KAF6351678.1"/>
    </source>
</evidence>
<gene>
    <name evidence="2" type="ORF">mRhiFer1_010174</name>
</gene>
<reference evidence="2 3" key="1">
    <citation type="journal article" date="2020" name="Nature">
        <title>Six reference-quality genomes reveal evolution of bat adaptations.</title>
        <authorList>
            <person name="Jebb D."/>
            <person name="Huang Z."/>
            <person name="Pippel M."/>
            <person name="Hughes G.M."/>
            <person name="Lavrichenko K."/>
            <person name="Devanna P."/>
            <person name="Winkler S."/>
            <person name="Jermiin L.S."/>
            <person name="Skirmuntt E.C."/>
            <person name="Katzourakis A."/>
            <person name="Burkitt-Gray L."/>
            <person name="Ray D.A."/>
            <person name="Sullivan K.A.M."/>
            <person name="Roscito J.G."/>
            <person name="Kirilenko B.M."/>
            <person name="Davalos L.M."/>
            <person name="Corthals A.P."/>
            <person name="Power M.L."/>
            <person name="Jones G."/>
            <person name="Ransome R.D."/>
            <person name="Dechmann D.K.N."/>
            <person name="Locatelli A.G."/>
            <person name="Puechmaille S.J."/>
            <person name="Fedrigo O."/>
            <person name="Jarvis E.D."/>
            <person name="Hiller M."/>
            <person name="Vernes S.C."/>
            <person name="Myers E.W."/>
            <person name="Teeling E.C."/>
        </authorList>
    </citation>
    <scope>NUCLEOTIDE SEQUENCE [LARGE SCALE GENOMIC DNA]</scope>
    <source>
        <strain evidence="2">MRhiFer1</strain>
        <tissue evidence="2">Lung</tissue>
    </source>
</reference>
<dbReference type="AlphaFoldDB" id="A0A7J7XQ54"/>
<dbReference type="InterPro" id="IPR018154">
    <property type="entry name" value="TLV/ENV_coat_polyprotein"/>
</dbReference>
<keyword evidence="1" id="KW-0472">Membrane</keyword>
<accession>A0A7J7XQ54</accession>
<dbReference type="Gene3D" id="1.10.287.210">
    <property type="match status" value="1"/>
</dbReference>
<evidence type="ECO:0000256" key="1">
    <source>
        <dbReference type="SAM" id="Phobius"/>
    </source>
</evidence>
<protein>
    <submittedName>
        <fullName evidence="2">Uncharacterized protein</fullName>
    </submittedName>
</protein>
<keyword evidence="1" id="KW-0812">Transmembrane</keyword>
<comment type="caution">
    <text evidence="2">The sequence shown here is derived from an EMBL/GenBank/DDBJ whole genome shotgun (WGS) entry which is preliminary data.</text>
</comment>
<evidence type="ECO:0000313" key="3">
    <source>
        <dbReference type="Proteomes" id="UP000585614"/>
    </source>
</evidence>